<evidence type="ECO:0000256" key="1">
    <source>
        <dbReference type="SAM" id="MobiDB-lite"/>
    </source>
</evidence>
<proteinExistence type="predicted"/>
<dbReference type="PANTHER" id="PTHR32305:SF15">
    <property type="entry name" value="PROTEIN RHSA-RELATED"/>
    <property type="match status" value="1"/>
</dbReference>
<name>A0ABY0R069_9FLAO</name>
<feature type="compositionally biased region" description="Basic and acidic residues" evidence="1">
    <location>
        <begin position="236"/>
        <end position="252"/>
    </location>
</feature>
<protein>
    <submittedName>
        <fullName evidence="2">RHS repeat-associated core domain-containing protein</fullName>
    </submittedName>
</protein>
<evidence type="ECO:0000313" key="2">
    <source>
        <dbReference type="EMBL" id="SDM20438.1"/>
    </source>
</evidence>
<dbReference type="Proteomes" id="UP000199242">
    <property type="component" value="Unassembled WGS sequence"/>
</dbReference>
<organism evidence="2 3">
    <name type="scientific">Chryseobacterium taihuense</name>
    <dbReference type="NCBI Taxonomy" id="1141221"/>
    <lineage>
        <taxon>Bacteria</taxon>
        <taxon>Pseudomonadati</taxon>
        <taxon>Bacteroidota</taxon>
        <taxon>Flavobacteriia</taxon>
        <taxon>Flavobacteriales</taxon>
        <taxon>Weeksellaceae</taxon>
        <taxon>Chryseobacterium group</taxon>
        <taxon>Chryseobacterium</taxon>
    </lineage>
</organism>
<dbReference type="InterPro" id="IPR050708">
    <property type="entry name" value="T6SS_VgrG/RHS"/>
</dbReference>
<dbReference type="PANTHER" id="PTHR32305">
    <property type="match status" value="1"/>
</dbReference>
<accession>A0ABY0R069</accession>
<dbReference type="NCBIfam" id="TIGR03696">
    <property type="entry name" value="Rhs_assc_core"/>
    <property type="match status" value="1"/>
</dbReference>
<comment type="caution">
    <text evidence="2">The sequence shown here is derived from an EMBL/GenBank/DDBJ whole genome shotgun (WGS) entry which is preliminary data.</text>
</comment>
<keyword evidence="3" id="KW-1185">Reference proteome</keyword>
<reference evidence="2 3" key="1">
    <citation type="submission" date="2016-10" db="EMBL/GenBank/DDBJ databases">
        <authorList>
            <person name="Varghese N."/>
            <person name="Submissions S."/>
        </authorList>
    </citation>
    <scope>NUCLEOTIDE SEQUENCE [LARGE SCALE GENOMIC DNA]</scope>
    <source>
        <strain evidence="2 3">CGMCC 1.10941</strain>
    </source>
</reference>
<gene>
    <name evidence="2" type="ORF">SAMN05216273_1174</name>
</gene>
<dbReference type="EMBL" id="FNHD01000017">
    <property type="protein sequence ID" value="SDM20438.1"/>
    <property type="molecule type" value="Genomic_DNA"/>
</dbReference>
<feature type="region of interest" description="Disordered" evidence="1">
    <location>
        <begin position="236"/>
        <end position="256"/>
    </location>
</feature>
<dbReference type="InterPro" id="IPR022385">
    <property type="entry name" value="Rhs_assc_core"/>
</dbReference>
<dbReference type="Gene3D" id="2.180.10.10">
    <property type="entry name" value="RHS repeat-associated core"/>
    <property type="match status" value="1"/>
</dbReference>
<sequence length="289" mass="32190">MINAYSHIESLKKAYKYKYNGKELQETGMYDYGARFYMPDIGRWGVIDNKAEKYLSMSPYTYAGNNPIAFMDPDGNELILSFATDTARQSYQDLVKSSLGGKYEAVHTKIEGTDTYKVTLNMVNKDASLTKEQQAFYDSYNNVVGAKEIVNQEVVENDKQADGGNFQTGKLDIADILEFDKAGKGGTSSAGLLTHEHVEQLEKAKMGIPKGKLGKVEKDESGNIVNLPDFNKAHEKGKKAEDKVNGNKRIETDGPMSINLFEEKDRTKTNQAIWPKDDGGITVKKTKLP</sequence>
<dbReference type="RefSeq" id="WP_317041523.1">
    <property type="nucleotide sequence ID" value="NZ_FNHD01000017.1"/>
</dbReference>
<evidence type="ECO:0000313" key="3">
    <source>
        <dbReference type="Proteomes" id="UP000199242"/>
    </source>
</evidence>